<evidence type="ECO:0000313" key="3">
    <source>
        <dbReference type="Proteomes" id="UP000263642"/>
    </source>
</evidence>
<dbReference type="Proteomes" id="UP000263642">
    <property type="component" value="Unassembled WGS sequence"/>
</dbReference>
<dbReference type="SMART" id="SM00776">
    <property type="entry name" value="NPCBM"/>
    <property type="match status" value="1"/>
</dbReference>
<dbReference type="Pfam" id="PF08305">
    <property type="entry name" value="NPCBM"/>
    <property type="match status" value="1"/>
</dbReference>
<sequence>MPVLFFVSMTTLLAVAPDVEVTSLSGTTASGSLQSLNKTIAKVKAGPTEKDLPLSNILNMRFPRNRFQRSLELPLTVRLTDGSKFPIQALQSNDRQVKVTGKQTGELILPTKNVASIRFGPLSSNIRDSWEKLLKAENSKDLLVVQKENVLDYIDGVVGSITEDKIQFFTGEDEVSVNRSRVFGVIYFRPPTPEVSPFCAIRLTDEGVLKASAINFTGSEFTATLQGGTQARFAPQSIANLDFSQGKVRYLSDLEPGTIEYTPFFDTVWKYRKDRHRDGGPLRVGGKEYARGLYIHSKTLLQYRIKGDYRNFRAIMGIDDSVPGIGFVYVEIKGDGRTLYSGNVRSSDSPVELNLDVRGVRDFEVLVDFGDNLEICDHLDLCEARFIK</sequence>
<protein>
    <recommendedName>
        <fullName evidence="1">Glycosyl hydrolase family 98 putative carbohydrate-binding module domain-containing protein</fullName>
    </recommendedName>
</protein>
<organism evidence="2 3">
    <name type="scientific">Gimesia maris</name>
    <dbReference type="NCBI Taxonomy" id="122"/>
    <lineage>
        <taxon>Bacteria</taxon>
        <taxon>Pseudomonadati</taxon>
        <taxon>Planctomycetota</taxon>
        <taxon>Planctomycetia</taxon>
        <taxon>Planctomycetales</taxon>
        <taxon>Planctomycetaceae</taxon>
        <taxon>Gimesia</taxon>
    </lineage>
</organism>
<proteinExistence type="predicted"/>
<evidence type="ECO:0000313" key="2">
    <source>
        <dbReference type="EMBL" id="HCO25654.1"/>
    </source>
</evidence>
<dbReference type="EMBL" id="DQAY01000133">
    <property type="protein sequence ID" value="HCO25654.1"/>
    <property type="molecule type" value="Genomic_DNA"/>
</dbReference>
<dbReference type="Gene3D" id="2.60.120.1060">
    <property type="entry name" value="NPCBM/NEW2 domain"/>
    <property type="match status" value="1"/>
</dbReference>
<dbReference type="AlphaFoldDB" id="A0A3D3R9W3"/>
<evidence type="ECO:0000259" key="1">
    <source>
        <dbReference type="SMART" id="SM00776"/>
    </source>
</evidence>
<dbReference type="InterPro" id="IPR013222">
    <property type="entry name" value="Glyco_hyd_98_carb-bd"/>
</dbReference>
<reference evidence="2 3" key="1">
    <citation type="journal article" date="2018" name="Nat. Biotechnol.">
        <title>A standardized bacterial taxonomy based on genome phylogeny substantially revises the tree of life.</title>
        <authorList>
            <person name="Parks D.H."/>
            <person name="Chuvochina M."/>
            <person name="Waite D.W."/>
            <person name="Rinke C."/>
            <person name="Skarshewski A."/>
            <person name="Chaumeil P.A."/>
            <person name="Hugenholtz P."/>
        </authorList>
    </citation>
    <scope>NUCLEOTIDE SEQUENCE [LARGE SCALE GENOMIC DNA]</scope>
    <source>
        <strain evidence="2">UBA9375</strain>
    </source>
</reference>
<comment type="caution">
    <text evidence="2">The sequence shown here is derived from an EMBL/GenBank/DDBJ whole genome shotgun (WGS) entry which is preliminary data.</text>
</comment>
<feature type="domain" description="Glycosyl hydrolase family 98 putative carbohydrate-binding module" evidence="1">
    <location>
        <begin position="245"/>
        <end position="388"/>
    </location>
</feature>
<dbReference type="SUPFAM" id="SSF49785">
    <property type="entry name" value="Galactose-binding domain-like"/>
    <property type="match status" value="1"/>
</dbReference>
<dbReference type="InterPro" id="IPR008979">
    <property type="entry name" value="Galactose-bd-like_sf"/>
</dbReference>
<accession>A0A3D3R9W3</accession>
<dbReference type="InterPro" id="IPR038637">
    <property type="entry name" value="NPCBM_sf"/>
</dbReference>
<name>A0A3D3R9W3_9PLAN</name>
<gene>
    <name evidence="2" type="ORF">DIT97_22495</name>
</gene>